<dbReference type="PANTHER" id="PTHR11439">
    <property type="entry name" value="GAG-POL-RELATED RETROTRANSPOSON"/>
    <property type="match status" value="1"/>
</dbReference>
<feature type="compositionally biased region" description="Basic and acidic residues" evidence="1">
    <location>
        <begin position="7"/>
        <end position="19"/>
    </location>
</feature>
<sequence>MQKKQGRKEPEFKGRKPKSEVNVSPSSSAQLKKHDDKTKKEAKGKSPVESLTRYRNLSVEFKDFSDNNINKDNVAGTLVPVVGQFSPNSTNTFSAAGLSNAAGSPTHGKSSYVDSSQLHDDPNMPKLEYIPYSNDDDDVGAEADFNNLATSITVSPILTTRVHKDHPMTEIISDLSLATQTRSMIRVAKDQGGLSQINSDDFHTSYSSFMGFMVYQMDVKSTVMYGTIEEEVYVYQPPGFEDPDHPDKVYKVVKKEDGIFISHDKYVAETLRKFGLTDGKSASTPIVTPKASHLHEVKWIFRYLKGKPHLGLWYPRDSPFDLVAYSDSDYAGASLDRKSTTKGFNSLDADLSFRNNTVAVKKVNDVTRLQALVDKKKVVVTEATIRDALLLEDADGVEGLPNEEILTELERIGNMESTVDIIEFFKKLKFVCHWADPFKNLKWSNALGVKLSLFSESDDTFLSLQASSNLYYLLGGLLDYL</sequence>
<dbReference type="PANTHER" id="PTHR11439:SF495">
    <property type="entry name" value="REVERSE TRANSCRIPTASE, RNA-DEPENDENT DNA POLYMERASE-RELATED"/>
    <property type="match status" value="1"/>
</dbReference>
<accession>A0A6L2M150</accession>
<reference evidence="3" key="1">
    <citation type="journal article" date="2019" name="Sci. Rep.">
        <title>Draft genome of Tanacetum cinerariifolium, the natural source of mosquito coil.</title>
        <authorList>
            <person name="Yamashiro T."/>
            <person name="Shiraishi A."/>
            <person name="Satake H."/>
            <person name="Nakayama K."/>
        </authorList>
    </citation>
    <scope>NUCLEOTIDE SEQUENCE</scope>
</reference>
<gene>
    <name evidence="3" type="ORF">Tci_039706</name>
</gene>
<dbReference type="Pfam" id="PF07727">
    <property type="entry name" value="RVT_2"/>
    <property type="match status" value="1"/>
</dbReference>
<evidence type="ECO:0000259" key="2">
    <source>
        <dbReference type="Pfam" id="PF07727"/>
    </source>
</evidence>
<feature type="compositionally biased region" description="Polar residues" evidence="1">
    <location>
        <begin position="21"/>
        <end position="30"/>
    </location>
</feature>
<feature type="compositionally biased region" description="Polar residues" evidence="1">
    <location>
        <begin position="101"/>
        <end position="116"/>
    </location>
</feature>
<dbReference type="InterPro" id="IPR013103">
    <property type="entry name" value="RVT_2"/>
</dbReference>
<feature type="domain" description="Reverse transcriptase Ty1/copia-type" evidence="2">
    <location>
        <begin position="207"/>
        <end position="254"/>
    </location>
</feature>
<feature type="region of interest" description="Disordered" evidence="1">
    <location>
        <begin position="1"/>
        <end position="50"/>
    </location>
</feature>
<proteinExistence type="predicted"/>
<feature type="compositionally biased region" description="Basic and acidic residues" evidence="1">
    <location>
        <begin position="32"/>
        <end position="46"/>
    </location>
</feature>
<name>A0A6L2M150_TANCI</name>
<feature type="region of interest" description="Disordered" evidence="1">
    <location>
        <begin position="96"/>
        <end position="116"/>
    </location>
</feature>
<dbReference type="EMBL" id="BKCJ010005619">
    <property type="protein sequence ID" value="GEU67728.1"/>
    <property type="molecule type" value="Genomic_DNA"/>
</dbReference>
<dbReference type="AlphaFoldDB" id="A0A6L2M150"/>
<evidence type="ECO:0000256" key="1">
    <source>
        <dbReference type="SAM" id="MobiDB-lite"/>
    </source>
</evidence>
<comment type="caution">
    <text evidence="3">The sequence shown here is derived from an EMBL/GenBank/DDBJ whole genome shotgun (WGS) entry which is preliminary data.</text>
</comment>
<organism evidence="3">
    <name type="scientific">Tanacetum cinerariifolium</name>
    <name type="common">Dalmatian daisy</name>
    <name type="synonym">Chrysanthemum cinerariifolium</name>
    <dbReference type="NCBI Taxonomy" id="118510"/>
    <lineage>
        <taxon>Eukaryota</taxon>
        <taxon>Viridiplantae</taxon>
        <taxon>Streptophyta</taxon>
        <taxon>Embryophyta</taxon>
        <taxon>Tracheophyta</taxon>
        <taxon>Spermatophyta</taxon>
        <taxon>Magnoliopsida</taxon>
        <taxon>eudicotyledons</taxon>
        <taxon>Gunneridae</taxon>
        <taxon>Pentapetalae</taxon>
        <taxon>asterids</taxon>
        <taxon>campanulids</taxon>
        <taxon>Asterales</taxon>
        <taxon>Asteraceae</taxon>
        <taxon>Asteroideae</taxon>
        <taxon>Anthemideae</taxon>
        <taxon>Anthemidinae</taxon>
        <taxon>Tanacetum</taxon>
    </lineage>
</organism>
<protein>
    <recommendedName>
        <fullName evidence="2">Reverse transcriptase Ty1/copia-type domain-containing protein</fullName>
    </recommendedName>
</protein>
<evidence type="ECO:0000313" key="3">
    <source>
        <dbReference type="EMBL" id="GEU67728.1"/>
    </source>
</evidence>